<dbReference type="InterPro" id="IPR036736">
    <property type="entry name" value="ACP-like_sf"/>
</dbReference>
<dbReference type="Gene3D" id="1.10.1200.10">
    <property type="entry name" value="ACP-like"/>
    <property type="match status" value="1"/>
</dbReference>
<dbReference type="CDD" id="cd05930">
    <property type="entry name" value="A_NRPS"/>
    <property type="match status" value="1"/>
</dbReference>
<dbReference type="Pfam" id="PF02668">
    <property type="entry name" value="TauD"/>
    <property type="match status" value="1"/>
</dbReference>
<comment type="caution">
    <text evidence="7">The sequence shown here is derived from an EMBL/GenBank/DDBJ whole genome shotgun (WGS) entry which is preliminary data.</text>
</comment>
<dbReference type="InterPro" id="IPR025110">
    <property type="entry name" value="AMP-bd_C"/>
</dbReference>
<evidence type="ECO:0000259" key="3">
    <source>
        <dbReference type="Pfam" id="PF00501"/>
    </source>
</evidence>
<keyword evidence="2" id="KW-0408">Iron</keyword>
<proteinExistence type="predicted"/>
<dbReference type="InterPro" id="IPR042098">
    <property type="entry name" value="TauD-like_sf"/>
</dbReference>
<dbReference type="SUPFAM" id="SSF52777">
    <property type="entry name" value="CoA-dependent acyltransferases"/>
    <property type="match status" value="1"/>
</dbReference>
<dbReference type="SUPFAM" id="SSF56801">
    <property type="entry name" value="Acetyl-CoA synthetase-like"/>
    <property type="match status" value="1"/>
</dbReference>
<dbReference type="SUPFAM" id="SSF47336">
    <property type="entry name" value="ACP-like"/>
    <property type="match status" value="1"/>
</dbReference>
<sequence length="1066" mass="115462">MLLAAHAKVLSSLAGETTVSTGYRAPGMAEALPCRIVVGDGSWSELVDAARRAEEELLRHAGYPVAALREELGPAAQWFETVLDLGGGDPGGELGEVVLRAEVDPSGGRLLLRHRTDVVDDEYAARIAGYYRTALAAAAGDPGASHTERSLLSPEEARHQLDVLAGPPRVLPDRRFHELFEERVRERPGEVAAERGGERLTYAELNARANRIAWGLLGRGLAAEDVVAVAAERDLDWMAAVIAVMKAGGVYLPVDPRFPADRVAAMLERGSCRFVLGAGPVDGAGQVITYADAVAGVAREDDPGVPVAAGQAAYIYFTSGSTGLPKGAVCEHAGMLNHLYAKIEDLLIGPGDVVAQTAPQCFDISLWQLLAAPMAGATTLIVEQDVILDVRRFVTTLAERRVNVAQLVPSYLEAVLAHLDDEPRPLPDLRFVSVTGEAVKKELLVRWFARFPGVGVLNAYGLTETHDDTNHELLRRPPDGEGVPLGAPIPGARVYVLDENLWPAPLGSPGEIVFSGPCVAREYIGDAERTRLAFTADPHRPGLRLYRSGDFGYWRPDGKLAFLGRRDAQVKIRGHRVELGEVEGRLLRVPGVRDGAVLVAESGGGRQLVAFYTAAADIPEEDLRGPLARALPVYMLPERFHRLDALPLTGNGKVDKKRLAAIAQEARGPAAAEPPRTPAERRVAALWEQALALPAGRVGRGDDFFALGGTSLSAIRFLARLGRVTTVRELAGHPVLADFAAYIDGGSHQMPTPAHHPDKPPILGVPPGAGADWLRDHRDELYATVAEHGAVLLRGLDLNDLPGMRRLAAELIAEPVVEREGFAPRADHGHGLYSSAEWPPDQPMCMHHELSHALTVPRLLLFGCLTAPASGGVTALADGGEVLARLDRELVERFERQGWLLARNYGEDVGLPWQAAFGTGDRAAVEEYCRDNAIDFQWGQDGTLSTRRRRAAVLTHPLTGRRSWFNQVAFLNAWTMASEVREYLLEVYGPQGLPFNTFYGDGEPIGAAEVDLINKVYETCTLREPWRKGDLMIVDNLRMAHSREPYQGPREVLVAMGDPVRLAPSP</sequence>
<dbReference type="PROSITE" id="PS00455">
    <property type="entry name" value="AMP_BINDING"/>
    <property type="match status" value="1"/>
</dbReference>
<dbReference type="InterPro" id="IPR045851">
    <property type="entry name" value="AMP-bd_C_sf"/>
</dbReference>
<evidence type="ECO:0000259" key="4">
    <source>
        <dbReference type="Pfam" id="PF00550"/>
    </source>
</evidence>
<feature type="domain" description="AMP-dependent synthetase/ligase" evidence="3">
    <location>
        <begin position="180"/>
        <end position="523"/>
    </location>
</feature>
<evidence type="ECO:0000259" key="5">
    <source>
        <dbReference type="Pfam" id="PF02668"/>
    </source>
</evidence>
<dbReference type="Gene3D" id="3.40.50.12780">
    <property type="entry name" value="N-terminal domain of ligase-like"/>
    <property type="match status" value="1"/>
</dbReference>
<evidence type="ECO:0000259" key="6">
    <source>
        <dbReference type="Pfam" id="PF13193"/>
    </source>
</evidence>
<dbReference type="Gene3D" id="3.60.130.10">
    <property type="entry name" value="Clavaminate synthase-like"/>
    <property type="match status" value="1"/>
</dbReference>
<dbReference type="InterPro" id="IPR020845">
    <property type="entry name" value="AMP-binding_CS"/>
</dbReference>
<keyword evidence="8" id="KW-1185">Reference proteome</keyword>
<dbReference type="Gene3D" id="3.30.300.30">
    <property type="match status" value="1"/>
</dbReference>
<dbReference type="InterPro" id="IPR003819">
    <property type="entry name" value="TauD/TfdA-like"/>
</dbReference>
<dbReference type="InterPro" id="IPR042099">
    <property type="entry name" value="ANL_N_sf"/>
</dbReference>
<evidence type="ECO:0000313" key="8">
    <source>
        <dbReference type="Proteomes" id="UP001596004"/>
    </source>
</evidence>
<dbReference type="PANTHER" id="PTHR45527">
    <property type="entry name" value="NONRIBOSOMAL PEPTIDE SYNTHETASE"/>
    <property type="match status" value="1"/>
</dbReference>
<dbReference type="PANTHER" id="PTHR45527:SF1">
    <property type="entry name" value="FATTY ACID SYNTHASE"/>
    <property type="match status" value="1"/>
</dbReference>
<dbReference type="Gene3D" id="3.30.559.30">
    <property type="entry name" value="Nonribosomal peptide synthetase, condensation domain"/>
    <property type="match status" value="1"/>
</dbReference>
<evidence type="ECO:0000256" key="1">
    <source>
        <dbReference type="ARBA" id="ARBA00023002"/>
    </source>
</evidence>
<reference evidence="8" key="1">
    <citation type="journal article" date="2019" name="Int. J. Syst. Evol. Microbiol.">
        <title>The Global Catalogue of Microorganisms (GCM) 10K type strain sequencing project: providing services to taxonomists for standard genome sequencing and annotation.</title>
        <authorList>
            <consortium name="The Broad Institute Genomics Platform"/>
            <consortium name="The Broad Institute Genome Sequencing Center for Infectious Disease"/>
            <person name="Wu L."/>
            <person name="Ma J."/>
        </authorList>
    </citation>
    <scope>NUCLEOTIDE SEQUENCE [LARGE SCALE GENOMIC DNA]</scope>
    <source>
        <strain evidence="8">CGMCC 4.7132</strain>
    </source>
</reference>
<dbReference type="InterPro" id="IPR009081">
    <property type="entry name" value="PP-bd_ACP"/>
</dbReference>
<feature type="domain" description="Carrier" evidence="4">
    <location>
        <begin position="682"/>
        <end position="743"/>
    </location>
</feature>
<name>A0ABV9CE40_9ACTN</name>
<organism evidence="7 8">
    <name type="scientific">Sphaerisporangium dianthi</name>
    <dbReference type="NCBI Taxonomy" id="1436120"/>
    <lineage>
        <taxon>Bacteria</taxon>
        <taxon>Bacillati</taxon>
        <taxon>Actinomycetota</taxon>
        <taxon>Actinomycetes</taxon>
        <taxon>Streptosporangiales</taxon>
        <taxon>Streptosporangiaceae</taxon>
        <taxon>Sphaerisporangium</taxon>
    </lineage>
</organism>
<protein>
    <submittedName>
        <fullName evidence="7">Amino acid adenylation domain-containing protein</fullName>
    </submittedName>
</protein>
<gene>
    <name evidence="7" type="ORF">ACFO60_10020</name>
</gene>
<dbReference type="Pfam" id="PF00501">
    <property type="entry name" value="AMP-binding"/>
    <property type="match status" value="1"/>
</dbReference>
<dbReference type="NCBIfam" id="TIGR01733">
    <property type="entry name" value="AA-adenyl-dom"/>
    <property type="match status" value="1"/>
</dbReference>
<feature type="domain" description="TauD/TfdA-like" evidence="5">
    <location>
        <begin position="772"/>
        <end position="1055"/>
    </location>
</feature>
<dbReference type="SUPFAM" id="SSF51197">
    <property type="entry name" value="Clavaminate synthase-like"/>
    <property type="match status" value="1"/>
</dbReference>
<evidence type="ECO:0000256" key="2">
    <source>
        <dbReference type="ARBA" id="ARBA00023004"/>
    </source>
</evidence>
<dbReference type="Pfam" id="PF13193">
    <property type="entry name" value="AMP-binding_C"/>
    <property type="match status" value="1"/>
</dbReference>
<dbReference type="EMBL" id="JBHSFP010000005">
    <property type="protein sequence ID" value="MFC4531097.1"/>
    <property type="molecule type" value="Genomic_DNA"/>
</dbReference>
<feature type="domain" description="AMP-binding enzyme C-terminal" evidence="6">
    <location>
        <begin position="581"/>
        <end position="653"/>
    </location>
</feature>
<dbReference type="InterPro" id="IPR000873">
    <property type="entry name" value="AMP-dep_synth/lig_dom"/>
</dbReference>
<accession>A0ABV9CE40</accession>
<dbReference type="InterPro" id="IPR010071">
    <property type="entry name" value="AA_adenyl_dom"/>
</dbReference>
<dbReference type="Proteomes" id="UP001596004">
    <property type="component" value="Unassembled WGS sequence"/>
</dbReference>
<dbReference type="RefSeq" id="WP_380839413.1">
    <property type="nucleotide sequence ID" value="NZ_JBHSFP010000005.1"/>
</dbReference>
<evidence type="ECO:0000313" key="7">
    <source>
        <dbReference type="EMBL" id="MFC4531097.1"/>
    </source>
</evidence>
<keyword evidence="1" id="KW-0560">Oxidoreductase</keyword>
<dbReference type="Pfam" id="PF00550">
    <property type="entry name" value="PP-binding"/>
    <property type="match status" value="1"/>
</dbReference>